<dbReference type="EMBL" id="RFKV01000112">
    <property type="protein sequence ID" value="RMD76671.1"/>
    <property type="molecule type" value="Genomic_DNA"/>
</dbReference>
<feature type="region of interest" description="Disordered" evidence="1">
    <location>
        <begin position="259"/>
        <end position="356"/>
    </location>
</feature>
<gene>
    <name evidence="2" type="ORF">D6810_03285</name>
</gene>
<sequence>MSIFGFMKGKNAGQAQASQNTTQSDDRSQDMSNMSNEGRPIYPSPNIKPVQFPSNLSDLNSEDKNTDAVSGSQDVGSSTVISGGSTSTYDNDLDQDVSRDLAGQISDEEIDRILAEYSEADSSSSALLDDKAIEQALGSIDTNQSVAADAQVGTLDNQSQLNLDMNMNDVNKSQIQVNDQITMSDQTSGEGGKIEEQSTSSEIAEGEHKTFTEIPLPQYVPEAGELEFQHFKVDNRAIQDSPQNVTVINPDGVVETMYREDDGVVETMNRRNDYSNDYSTDFDDFRSNFQSQPNSEQSSTEKMISSDEDYGSDGQTNLSFQSGSNEVSKGQGSLTTEFVDDPSRSEKEGQDESSDKLADNFIEQIDQKGQSINLRSIRSISLVGLNDTEGVYEDLLSKLLNFIHSLPKNVEIIIDSNKMAGGDLLKKVDPKFSITGVYLKPFYSNYSDEAGSSVFRINYRYILYSNYFEKLTYIIDNSDVVVIPVTTGLVNLANVSVLLALQYIYRQQFKSVILWGLGWREFIEFMNLSAEESESIIYAETVDELLERLVEIDTSLYHQQKQIQTVELDLRERGDEKVFLRGNIQ</sequence>
<feature type="compositionally biased region" description="Low complexity" evidence="1">
    <location>
        <begin position="75"/>
        <end position="88"/>
    </location>
</feature>
<dbReference type="Proteomes" id="UP000269410">
    <property type="component" value="Unassembled WGS sequence"/>
</dbReference>
<feature type="region of interest" description="Disordered" evidence="1">
    <location>
        <begin position="1"/>
        <end position="94"/>
    </location>
</feature>
<protein>
    <submittedName>
        <fullName evidence="2">Uncharacterized protein</fullName>
    </submittedName>
</protein>
<name>A0A3M0Z0W0_9BACT</name>
<accession>A0A3M0Z0W0</accession>
<proteinExistence type="predicted"/>
<organism evidence="2 3">
    <name type="scientific">Candidatus Dojkabacteria bacterium</name>
    <dbReference type="NCBI Taxonomy" id="2099670"/>
    <lineage>
        <taxon>Bacteria</taxon>
        <taxon>Candidatus Dojkabacteria</taxon>
    </lineage>
</organism>
<feature type="compositionally biased region" description="Polar residues" evidence="1">
    <location>
        <begin position="287"/>
        <end position="303"/>
    </location>
</feature>
<evidence type="ECO:0000313" key="3">
    <source>
        <dbReference type="Proteomes" id="UP000269410"/>
    </source>
</evidence>
<evidence type="ECO:0000256" key="1">
    <source>
        <dbReference type="SAM" id="MobiDB-lite"/>
    </source>
</evidence>
<feature type="region of interest" description="Disordered" evidence="1">
    <location>
        <begin position="184"/>
        <end position="211"/>
    </location>
</feature>
<dbReference type="AlphaFoldDB" id="A0A3M0Z0W0"/>
<feature type="compositionally biased region" description="Polar residues" evidence="1">
    <location>
        <begin position="313"/>
        <end position="336"/>
    </location>
</feature>
<feature type="compositionally biased region" description="Polar residues" evidence="1">
    <location>
        <begin position="13"/>
        <end position="23"/>
    </location>
</feature>
<feature type="compositionally biased region" description="Basic and acidic residues" evidence="1">
    <location>
        <begin position="259"/>
        <end position="274"/>
    </location>
</feature>
<feature type="compositionally biased region" description="Basic and acidic residues" evidence="1">
    <location>
        <begin position="341"/>
        <end position="356"/>
    </location>
</feature>
<evidence type="ECO:0000313" key="2">
    <source>
        <dbReference type="EMBL" id="RMD76671.1"/>
    </source>
</evidence>
<reference evidence="2 3" key="1">
    <citation type="submission" date="2018-10" db="EMBL/GenBank/DDBJ databases">
        <title>Thermophilic Lithotrophy and Phototrophy in an Intertidal, Iron-rich, Geothermal Spring.</title>
        <authorList>
            <person name="Ward L.M."/>
            <person name="Idei A."/>
            <person name="Nakagawa M."/>
            <person name="Ueno Y."/>
            <person name="Fischer W."/>
            <person name="Mcglynn S.E."/>
        </authorList>
    </citation>
    <scope>NUCLEOTIDE SEQUENCE [LARGE SCALE GENOMIC DNA]</scope>
    <source>
        <strain evidence="2">J137</strain>
    </source>
</reference>
<comment type="caution">
    <text evidence="2">The sequence shown here is derived from an EMBL/GenBank/DDBJ whole genome shotgun (WGS) entry which is preliminary data.</text>
</comment>